<dbReference type="AlphaFoldDB" id="A0ABC9B6L4"/>
<gene>
    <name evidence="5" type="ORF">URODEC1_LOCUS61719</name>
</gene>
<keyword evidence="3 4" id="KW-0964">Secreted</keyword>
<dbReference type="EMBL" id="OZ075134">
    <property type="protein sequence ID" value="CAL4993931.1"/>
    <property type="molecule type" value="Genomic_DNA"/>
</dbReference>
<sequence length="212" mass="22810">MEPHDLTFHPPQALHPLFLYLSPIPSLSHISHYCAMDSVKRDVQLLLALAAMAVVAHGATTTHLQFYMHDTVTASTRSPATAVRVTRGPTPAPGNPINRFSDMYTIDDPLTEGPDLASRAVGRAQGFYLMASRSADQLLLSGNMVFTAGKYNGSTVAMMGRDAILDEVRELPVVGGTGGFRGAGGFVQIRTQSFNASNNNAVLKVDMYLMSV</sequence>
<comment type="subcellular location">
    <subcellularLocation>
        <location evidence="4">Secreted</location>
        <location evidence="4">Extracellular space</location>
        <location evidence="4">Apoplast</location>
    </subcellularLocation>
</comment>
<evidence type="ECO:0000256" key="4">
    <source>
        <dbReference type="RuleBase" id="RU363099"/>
    </source>
</evidence>
<dbReference type="PANTHER" id="PTHR21495">
    <property type="entry name" value="NUCLEOPORIN-RELATED"/>
    <property type="match status" value="1"/>
</dbReference>
<comment type="subunit">
    <text evidence="2 4">Homodimer.</text>
</comment>
<evidence type="ECO:0000256" key="3">
    <source>
        <dbReference type="ARBA" id="ARBA00022525"/>
    </source>
</evidence>
<dbReference type="InterPro" id="IPR044859">
    <property type="entry name" value="Allene_oxi_cyc_Dirigent"/>
</dbReference>
<proteinExistence type="inferred from homology"/>
<evidence type="ECO:0000313" key="5">
    <source>
        <dbReference type="EMBL" id="CAL4993931.1"/>
    </source>
</evidence>
<accession>A0ABC9B6L4</accession>
<dbReference type="InterPro" id="IPR004265">
    <property type="entry name" value="Dirigent"/>
</dbReference>
<organism evidence="5 6">
    <name type="scientific">Urochloa decumbens</name>
    <dbReference type="NCBI Taxonomy" id="240449"/>
    <lineage>
        <taxon>Eukaryota</taxon>
        <taxon>Viridiplantae</taxon>
        <taxon>Streptophyta</taxon>
        <taxon>Embryophyta</taxon>
        <taxon>Tracheophyta</taxon>
        <taxon>Spermatophyta</taxon>
        <taxon>Magnoliopsida</taxon>
        <taxon>Liliopsida</taxon>
        <taxon>Poales</taxon>
        <taxon>Poaceae</taxon>
        <taxon>PACMAD clade</taxon>
        <taxon>Panicoideae</taxon>
        <taxon>Panicodae</taxon>
        <taxon>Paniceae</taxon>
        <taxon>Melinidinae</taxon>
        <taxon>Urochloa</taxon>
    </lineage>
</organism>
<dbReference type="Gene3D" id="2.40.480.10">
    <property type="entry name" value="Allene oxide cyclase-like"/>
    <property type="match status" value="1"/>
</dbReference>
<evidence type="ECO:0000256" key="1">
    <source>
        <dbReference type="ARBA" id="ARBA00010746"/>
    </source>
</evidence>
<comment type="function">
    <text evidence="4">Dirigent proteins impart stereoselectivity on the phenoxy radical-coupling reaction, yielding optically active lignans from two molecules of coniferyl alcohol in the biosynthesis of lignans, flavonolignans, and alkaloids and thus plays a central role in plant secondary metabolism.</text>
</comment>
<keyword evidence="6" id="KW-1185">Reference proteome</keyword>
<keyword evidence="4" id="KW-0052">Apoplast</keyword>
<protein>
    <recommendedName>
        <fullName evidence="4">Dirigent protein</fullName>
    </recommendedName>
</protein>
<reference evidence="5" key="1">
    <citation type="submission" date="2024-10" db="EMBL/GenBank/DDBJ databases">
        <authorList>
            <person name="Ryan C."/>
        </authorList>
    </citation>
    <scope>NUCLEOTIDE SEQUENCE [LARGE SCALE GENOMIC DNA]</scope>
</reference>
<dbReference type="GO" id="GO:0009699">
    <property type="term" value="P:phenylpropanoid biosynthetic process"/>
    <property type="evidence" value="ECO:0007669"/>
    <property type="project" value="UniProtKB-ARBA"/>
</dbReference>
<comment type="similarity">
    <text evidence="1 4">Belongs to the plant dirigent protein family.</text>
</comment>
<evidence type="ECO:0000256" key="2">
    <source>
        <dbReference type="ARBA" id="ARBA00011738"/>
    </source>
</evidence>
<dbReference type="GO" id="GO:0048046">
    <property type="term" value="C:apoplast"/>
    <property type="evidence" value="ECO:0007669"/>
    <property type="project" value="UniProtKB-SubCell"/>
</dbReference>
<name>A0ABC9B6L4_9POAL</name>
<dbReference type="Pfam" id="PF03018">
    <property type="entry name" value="Dirigent"/>
    <property type="match status" value="1"/>
</dbReference>
<dbReference type="Proteomes" id="UP001497457">
    <property type="component" value="Chromosome 24b"/>
</dbReference>
<evidence type="ECO:0000313" key="6">
    <source>
        <dbReference type="Proteomes" id="UP001497457"/>
    </source>
</evidence>